<dbReference type="PANTHER" id="PTHR47129:SF1">
    <property type="entry name" value="NMRA-LIKE DOMAIN-CONTAINING PROTEIN"/>
    <property type="match status" value="1"/>
</dbReference>
<comment type="caution">
    <text evidence="2">The sequence shown here is derived from an EMBL/GenBank/DDBJ whole genome shotgun (WGS) entry which is preliminary data.</text>
</comment>
<evidence type="ECO:0000313" key="2">
    <source>
        <dbReference type="EMBL" id="GAA4746018.1"/>
    </source>
</evidence>
<dbReference type="InterPro" id="IPR052718">
    <property type="entry name" value="NmrA-type_oxidoreductase"/>
</dbReference>
<dbReference type="InterPro" id="IPR016040">
    <property type="entry name" value="NAD(P)-bd_dom"/>
</dbReference>
<dbReference type="Proteomes" id="UP001499882">
    <property type="component" value="Unassembled WGS sequence"/>
</dbReference>
<dbReference type="InterPro" id="IPR036291">
    <property type="entry name" value="NAD(P)-bd_dom_sf"/>
</dbReference>
<protein>
    <submittedName>
        <fullName evidence="2">SDR family oxidoreductase</fullName>
    </submittedName>
</protein>
<dbReference type="Gene3D" id="3.40.50.720">
    <property type="entry name" value="NAD(P)-binding Rossmann-like Domain"/>
    <property type="match status" value="1"/>
</dbReference>
<organism evidence="2 3">
    <name type="scientific">Nocardioides endophyticus</name>
    <dbReference type="NCBI Taxonomy" id="1353775"/>
    <lineage>
        <taxon>Bacteria</taxon>
        <taxon>Bacillati</taxon>
        <taxon>Actinomycetota</taxon>
        <taxon>Actinomycetes</taxon>
        <taxon>Propionibacteriales</taxon>
        <taxon>Nocardioidaceae</taxon>
        <taxon>Nocardioides</taxon>
    </lineage>
</organism>
<dbReference type="RefSeq" id="WP_345528012.1">
    <property type="nucleotide sequence ID" value="NZ_BAABKN010000021.1"/>
</dbReference>
<dbReference type="SUPFAM" id="SSF51735">
    <property type="entry name" value="NAD(P)-binding Rossmann-fold domains"/>
    <property type="match status" value="1"/>
</dbReference>
<dbReference type="PANTHER" id="PTHR47129">
    <property type="entry name" value="QUINONE OXIDOREDUCTASE 2"/>
    <property type="match status" value="1"/>
</dbReference>
<reference evidence="3" key="1">
    <citation type="journal article" date="2019" name="Int. J. Syst. Evol. Microbiol.">
        <title>The Global Catalogue of Microorganisms (GCM) 10K type strain sequencing project: providing services to taxonomists for standard genome sequencing and annotation.</title>
        <authorList>
            <consortium name="The Broad Institute Genomics Platform"/>
            <consortium name="The Broad Institute Genome Sequencing Center for Infectious Disease"/>
            <person name="Wu L."/>
            <person name="Ma J."/>
        </authorList>
    </citation>
    <scope>NUCLEOTIDE SEQUENCE [LARGE SCALE GENOMIC DNA]</scope>
    <source>
        <strain evidence="3">JCM 18532</strain>
    </source>
</reference>
<dbReference type="Gene3D" id="3.90.25.10">
    <property type="entry name" value="UDP-galactose 4-epimerase, domain 1"/>
    <property type="match status" value="1"/>
</dbReference>
<accession>A0ABP8Z461</accession>
<gene>
    <name evidence="2" type="ORF">GCM10023350_33450</name>
</gene>
<evidence type="ECO:0000313" key="3">
    <source>
        <dbReference type="Proteomes" id="UP001499882"/>
    </source>
</evidence>
<dbReference type="Pfam" id="PF13460">
    <property type="entry name" value="NAD_binding_10"/>
    <property type="match status" value="1"/>
</dbReference>
<sequence>MTTYLVTGATGNLGSRITRQLTRISPVEAITALVRPGAETSHLEDLGVGIVRGHYEDLGSLRHALGGVTRLVLVSSPILDPTARVRQHRNVIEQAVGAGVEHVVYTSALGAEHDPGHFETEQALERSVPSTILRNGLYSEPFARRALNEAVRSGSITSSTGGHPVRTASWDDLAEAACLAVTAVDPQSSIRRLNGTPWTYDELARHLAARLGRSVTHQEVADDESGPLGQLHALFRHGLLTQSPDELTGMLRRAPRSIEVVVDALLGDDTRREA</sequence>
<feature type="domain" description="NAD(P)-binding" evidence="1">
    <location>
        <begin position="8"/>
        <end position="120"/>
    </location>
</feature>
<dbReference type="EMBL" id="BAABKN010000021">
    <property type="protein sequence ID" value="GAA4746018.1"/>
    <property type="molecule type" value="Genomic_DNA"/>
</dbReference>
<name>A0ABP8Z461_9ACTN</name>
<evidence type="ECO:0000259" key="1">
    <source>
        <dbReference type="Pfam" id="PF13460"/>
    </source>
</evidence>
<keyword evidence="3" id="KW-1185">Reference proteome</keyword>
<proteinExistence type="predicted"/>